<dbReference type="Proteomes" id="UP001152795">
    <property type="component" value="Unassembled WGS sequence"/>
</dbReference>
<accession>A0A7D9HQA7</accession>
<keyword evidence="3" id="KW-1133">Transmembrane helix</keyword>
<feature type="region of interest" description="Disordered" evidence="2">
    <location>
        <begin position="466"/>
        <end position="495"/>
    </location>
</feature>
<feature type="compositionally biased region" description="Polar residues" evidence="2">
    <location>
        <begin position="541"/>
        <end position="551"/>
    </location>
</feature>
<dbReference type="EMBL" id="CACRXK020001283">
    <property type="protein sequence ID" value="CAB3988120.1"/>
    <property type="molecule type" value="Genomic_DNA"/>
</dbReference>
<evidence type="ECO:0000256" key="3">
    <source>
        <dbReference type="SAM" id="Phobius"/>
    </source>
</evidence>
<dbReference type="AlphaFoldDB" id="A0A7D9HQA7"/>
<organism evidence="4 5">
    <name type="scientific">Paramuricea clavata</name>
    <name type="common">Red gorgonian</name>
    <name type="synonym">Violescent sea-whip</name>
    <dbReference type="NCBI Taxonomy" id="317549"/>
    <lineage>
        <taxon>Eukaryota</taxon>
        <taxon>Metazoa</taxon>
        <taxon>Cnidaria</taxon>
        <taxon>Anthozoa</taxon>
        <taxon>Octocorallia</taxon>
        <taxon>Malacalcyonacea</taxon>
        <taxon>Plexauridae</taxon>
        <taxon>Paramuricea</taxon>
    </lineage>
</organism>
<feature type="region of interest" description="Disordered" evidence="2">
    <location>
        <begin position="534"/>
        <end position="579"/>
    </location>
</feature>
<feature type="region of interest" description="Disordered" evidence="2">
    <location>
        <begin position="767"/>
        <end position="791"/>
    </location>
</feature>
<keyword evidence="1" id="KW-0175">Coiled coil</keyword>
<evidence type="ECO:0000313" key="4">
    <source>
        <dbReference type="EMBL" id="CAB3988120.1"/>
    </source>
</evidence>
<reference evidence="4" key="1">
    <citation type="submission" date="2020-04" db="EMBL/GenBank/DDBJ databases">
        <authorList>
            <person name="Alioto T."/>
            <person name="Alioto T."/>
            <person name="Gomez Garrido J."/>
        </authorList>
    </citation>
    <scope>NUCLEOTIDE SEQUENCE</scope>
    <source>
        <strain evidence="4">A484AB</strain>
    </source>
</reference>
<feature type="compositionally biased region" description="Basic and acidic residues" evidence="2">
    <location>
        <begin position="642"/>
        <end position="653"/>
    </location>
</feature>
<protein>
    <submittedName>
        <fullName evidence="4">Uncharacterized protein</fullName>
    </submittedName>
</protein>
<keyword evidence="3" id="KW-0812">Transmembrane</keyword>
<proteinExistence type="predicted"/>
<feature type="compositionally biased region" description="Basic and acidic residues" evidence="2">
    <location>
        <begin position="474"/>
        <end position="493"/>
    </location>
</feature>
<feature type="transmembrane region" description="Helical" evidence="3">
    <location>
        <begin position="503"/>
        <end position="527"/>
    </location>
</feature>
<keyword evidence="3" id="KW-0472">Membrane</keyword>
<evidence type="ECO:0000256" key="1">
    <source>
        <dbReference type="SAM" id="Coils"/>
    </source>
</evidence>
<dbReference type="OrthoDB" id="447743at2759"/>
<feature type="region of interest" description="Disordered" evidence="2">
    <location>
        <begin position="639"/>
        <end position="660"/>
    </location>
</feature>
<keyword evidence="5" id="KW-1185">Reference proteome</keyword>
<gene>
    <name evidence="4" type="ORF">PACLA_8A001283</name>
</gene>
<feature type="compositionally biased region" description="Polar residues" evidence="2">
    <location>
        <begin position="559"/>
        <end position="579"/>
    </location>
</feature>
<evidence type="ECO:0000256" key="2">
    <source>
        <dbReference type="SAM" id="MobiDB-lite"/>
    </source>
</evidence>
<feature type="coiled-coil region" evidence="1">
    <location>
        <begin position="262"/>
        <end position="289"/>
    </location>
</feature>
<name>A0A7D9HQA7_PARCT</name>
<comment type="caution">
    <text evidence="4">The sequence shown here is derived from an EMBL/GenBank/DDBJ whole genome shotgun (WGS) entry which is preliminary data.</text>
</comment>
<evidence type="ECO:0000313" key="5">
    <source>
        <dbReference type="Proteomes" id="UP001152795"/>
    </source>
</evidence>
<sequence length="791" mass="89353">MSAERSKLYVDLPGFITPSVITGDQLRPDLLLIKHKSKLISLIDELMSEIDLKPLHPKNKILLYSRYVLSKLSWHFTVATISKTWVVENIDSSVNKYIRKWLEVPISGTLNKHLYVVELTVGFESNLTNNVNRKKAKYKNLIRELDQNFTSVKFINLSVSSLGVFDKECHTFVKMLNELGLGNQHQQYCIRKIISIAIRSTYNSILNFLANTLQSVNGSALYADVPGFKSPSIITGERYRPDLLLSLSNGSLYVVELTVGYETNLENNVKRKKAKYRELVRQLDENSDEVNFVNLSMSSLGIFAQECSTFLEMLGNVGLDKNYQTYCVSKMMTIAIRTVGCETFADGSPLLILDKTKCEEQPECLGQKEIRLSKTKCFLLPNKTQYLHNDTWKALEIKNGCFAITVDKVSLQWNLNRTPKCWKGLIVKVQFQCESTTTQDTTSEHCVVIKYMGIFTGFNYDEEDVKSYNPNHAPNDKPKNGIDADGKDLHNDQESNSAGKKNILIIIIIVCVLVFFCIAGVIGIIVYKRRSRSLRSKNRNTENPVTDQDSSPVVDELTGSANPSRNNSQPAPRQPQLYTTPNQEHEYEYVYANDRTFGLQPRSHKYEIPQSAKYEYPEQPQSHQYEYPSIGALQLQNGKSKNVKEKRNKEASKTGKTGVGVTDGEYTALVRPPINNNESDDSGYTHLKNVQRRKEKAGATKRTDKPDGLLNAMDGEYTPLARPSLKNECEDSGYTPLINSKKISEQAGARKDEADDLIYASAMEGEYTPLARPPLKNNKSEAPRYAPLIKK</sequence>